<keyword evidence="1" id="KW-0472">Membrane</keyword>
<name>A0A1G6XR62_9PROT</name>
<gene>
    <name evidence="2" type="ORF">SAMN04488071_1324</name>
</gene>
<dbReference type="RefSeq" id="WP_068301673.1">
    <property type="nucleotide sequence ID" value="NZ_FNAK01000003.1"/>
</dbReference>
<keyword evidence="1" id="KW-1133">Transmembrane helix</keyword>
<dbReference type="EMBL" id="FNAK01000003">
    <property type="protein sequence ID" value="SDD80502.1"/>
    <property type="molecule type" value="Genomic_DNA"/>
</dbReference>
<keyword evidence="3" id="KW-1185">Reference proteome</keyword>
<reference evidence="2 3" key="1">
    <citation type="submission" date="2016-10" db="EMBL/GenBank/DDBJ databases">
        <authorList>
            <person name="de Groot N.N."/>
        </authorList>
    </citation>
    <scope>NUCLEOTIDE SEQUENCE [LARGE SCALE GENOMIC DNA]</scope>
    <source>
        <strain evidence="2 3">CGMCC 1.9109</strain>
    </source>
</reference>
<evidence type="ECO:0000313" key="2">
    <source>
        <dbReference type="EMBL" id="SDD80502.1"/>
    </source>
</evidence>
<sequence>MNKIRTFAGFLIVGILVYSGLWYTSSFQARKDTEAMFSGWRDKGLKVEHGKVKLSGFPYRIVITVDGLQVRTRGPGLNVGAENIMLVSHLWTPGHWVADATNVSVRAADDAVSVTDGSLRGSYRIHEDGKAVIVLDSGDMSDFSLLKAPGVTGPKLLKNWQLFLRSDPTHHEPESGLYENRFLDFKLVVDTGATELEASGGIMGPVIRDWTQTSLGAWRDAGGLLELDAVKLVTGGGGLGGNASLTLDDKFRPLGSATLKLVSPEVIAAEIKAIGLPDVAKALARAGDEELSAMLQMGVLTLEGQQVTALKPLLDD</sequence>
<dbReference type="InterPro" id="IPR018666">
    <property type="entry name" value="DUF2125"/>
</dbReference>
<evidence type="ECO:0000313" key="3">
    <source>
        <dbReference type="Proteomes" id="UP000183685"/>
    </source>
</evidence>
<dbReference type="AlphaFoldDB" id="A0A1G6XR62"/>
<keyword evidence="1" id="KW-0812">Transmembrane</keyword>
<protein>
    <recommendedName>
        <fullName evidence="4">DUF2125 domain-containing protein</fullName>
    </recommendedName>
</protein>
<feature type="transmembrane region" description="Helical" evidence="1">
    <location>
        <begin position="7"/>
        <end position="24"/>
    </location>
</feature>
<dbReference type="PROSITE" id="PS50890">
    <property type="entry name" value="PUA"/>
    <property type="match status" value="1"/>
</dbReference>
<dbReference type="OrthoDB" id="8478166at2"/>
<proteinExistence type="predicted"/>
<accession>A0A1G6XR62</accession>
<evidence type="ECO:0000256" key="1">
    <source>
        <dbReference type="SAM" id="Phobius"/>
    </source>
</evidence>
<dbReference type="Proteomes" id="UP000183685">
    <property type="component" value="Unassembled WGS sequence"/>
</dbReference>
<dbReference type="Pfam" id="PF09898">
    <property type="entry name" value="DUF2125"/>
    <property type="match status" value="1"/>
</dbReference>
<evidence type="ECO:0008006" key="4">
    <source>
        <dbReference type="Google" id="ProtNLM"/>
    </source>
</evidence>
<organism evidence="2 3">
    <name type="scientific">Kordiimonas lacus</name>
    <dbReference type="NCBI Taxonomy" id="637679"/>
    <lineage>
        <taxon>Bacteria</taxon>
        <taxon>Pseudomonadati</taxon>
        <taxon>Pseudomonadota</taxon>
        <taxon>Alphaproteobacteria</taxon>
        <taxon>Kordiimonadales</taxon>
        <taxon>Kordiimonadaceae</taxon>
        <taxon>Kordiimonas</taxon>
    </lineage>
</organism>
<dbReference type="STRING" id="637679.GCA_001550055_01004"/>